<feature type="region of interest" description="Disordered" evidence="1">
    <location>
        <begin position="1"/>
        <end position="31"/>
    </location>
</feature>
<reference evidence="2 3" key="1">
    <citation type="submission" date="2019-06" db="EMBL/GenBank/DDBJ databases">
        <title>Sequencing the genomes of 1000 actinobacteria strains.</title>
        <authorList>
            <person name="Klenk H.-P."/>
        </authorList>
    </citation>
    <scope>NUCLEOTIDE SEQUENCE [LARGE SCALE GENOMIC DNA]</scope>
    <source>
        <strain evidence="2 3">DSM 45928</strain>
    </source>
</reference>
<comment type="caution">
    <text evidence="2">The sequence shown here is derived from an EMBL/GenBank/DDBJ whole genome shotgun (WGS) entry which is preliminary data.</text>
</comment>
<dbReference type="Proteomes" id="UP000317043">
    <property type="component" value="Unassembled WGS sequence"/>
</dbReference>
<dbReference type="EMBL" id="VFOW01000001">
    <property type="protein sequence ID" value="TQL77333.1"/>
    <property type="molecule type" value="Genomic_DNA"/>
</dbReference>
<protein>
    <submittedName>
        <fullName evidence="2">Uncharacterized protein</fullName>
    </submittedName>
</protein>
<dbReference type="InParanoid" id="A0A543AXQ7"/>
<keyword evidence="3" id="KW-1185">Reference proteome</keyword>
<accession>A0A543AXQ7</accession>
<evidence type="ECO:0000313" key="2">
    <source>
        <dbReference type="EMBL" id="TQL77333.1"/>
    </source>
</evidence>
<organism evidence="2 3">
    <name type="scientific">Stackebrandtia endophytica</name>
    <dbReference type="NCBI Taxonomy" id="1496996"/>
    <lineage>
        <taxon>Bacteria</taxon>
        <taxon>Bacillati</taxon>
        <taxon>Actinomycetota</taxon>
        <taxon>Actinomycetes</taxon>
        <taxon>Glycomycetales</taxon>
        <taxon>Glycomycetaceae</taxon>
        <taxon>Stackebrandtia</taxon>
    </lineage>
</organism>
<feature type="compositionally biased region" description="Polar residues" evidence="1">
    <location>
        <begin position="1"/>
        <end position="12"/>
    </location>
</feature>
<proteinExistence type="predicted"/>
<gene>
    <name evidence="2" type="ORF">FB566_2892</name>
</gene>
<sequence>MIKLATSNNATPAATGRGNGVCGAGCATQPN</sequence>
<evidence type="ECO:0000313" key="3">
    <source>
        <dbReference type="Proteomes" id="UP000317043"/>
    </source>
</evidence>
<evidence type="ECO:0000256" key="1">
    <source>
        <dbReference type="SAM" id="MobiDB-lite"/>
    </source>
</evidence>
<dbReference type="AlphaFoldDB" id="A0A543AXQ7"/>
<name>A0A543AXQ7_9ACTN</name>